<feature type="chain" id="PRO_5018000596" description="Septin-type G domain-containing protein" evidence="1">
    <location>
        <begin position="22"/>
        <end position="102"/>
    </location>
</feature>
<keyword evidence="4" id="KW-1185">Reference proteome</keyword>
<evidence type="ECO:0000259" key="2">
    <source>
        <dbReference type="PROSITE" id="PS51719"/>
    </source>
</evidence>
<dbReference type="EMBL" id="UYRU01115199">
    <property type="protein sequence ID" value="VDN45194.1"/>
    <property type="molecule type" value="Genomic_DNA"/>
</dbReference>
<sequence>MTEQPLPTMVLRLLLAARIVAHPAGLLIQQGLPASQHCRCWSVTAYSPDPRAVLPFAVIGSNCVIEGEGGKRVRGRQYPWGVVEVENPRHCDFTKLRIFLLK</sequence>
<dbReference type="PANTHER" id="PTHR18884">
    <property type="entry name" value="SEPTIN"/>
    <property type="match status" value="1"/>
</dbReference>
<dbReference type="Gene3D" id="3.40.50.300">
    <property type="entry name" value="P-loop containing nucleotide triphosphate hydrolases"/>
    <property type="match status" value="1"/>
</dbReference>
<dbReference type="InterPro" id="IPR027417">
    <property type="entry name" value="P-loop_NTPase"/>
</dbReference>
<dbReference type="AlphaFoldDB" id="A0A3P7NPU4"/>
<keyword evidence="1" id="KW-0732">Signal</keyword>
<dbReference type="PROSITE" id="PS51719">
    <property type="entry name" value="G_SEPTIN"/>
    <property type="match status" value="1"/>
</dbReference>
<feature type="domain" description="Septin-type G" evidence="2">
    <location>
        <begin position="1"/>
        <end position="102"/>
    </location>
</feature>
<dbReference type="Pfam" id="PF00735">
    <property type="entry name" value="Septin"/>
    <property type="match status" value="1"/>
</dbReference>
<reference evidence="3 4" key="1">
    <citation type="submission" date="2018-11" db="EMBL/GenBank/DDBJ databases">
        <authorList>
            <consortium name="Pathogen Informatics"/>
        </authorList>
    </citation>
    <scope>NUCLEOTIDE SEQUENCE [LARGE SCALE GENOMIC DNA]</scope>
</reference>
<feature type="non-terminal residue" evidence="3">
    <location>
        <position position="102"/>
    </location>
</feature>
<gene>
    <name evidence="3" type="ORF">DILT_LOCUS19544</name>
</gene>
<dbReference type="Proteomes" id="UP000281553">
    <property type="component" value="Unassembled WGS sequence"/>
</dbReference>
<proteinExistence type="predicted"/>
<accession>A0A3P7NPU4</accession>
<organism evidence="3 4">
    <name type="scientific">Dibothriocephalus latus</name>
    <name type="common">Fish tapeworm</name>
    <name type="synonym">Diphyllobothrium latum</name>
    <dbReference type="NCBI Taxonomy" id="60516"/>
    <lineage>
        <taxon>Eukaryota</taxon>
        <taxon>Metazoa</taxon>
        <taxon>Spiralia</taxon>
        <taxon>Lophotrochozoa</taxon>
        <taxon>Platyhelminthes</taxon>
        <taxon>Cestoda</taxon>
        <taxon>Eucestoda</taxon>
        <taxon>Diphyllobothriidea</taxon>
        <taxon>Diphyllobothriidae</taxon>
        <taxon>Dibothriocephalus</taxon>
    </lineage>
</organism>
<dbReference type="InterPro" id="IPR030379">
    <property type="entry name" value="G_SEPTIN_dom"/>
</dbReference>
<protein>
    <recommendedName>
        <fullName evidence="2">Septin-type G domain-containing protein</fullName>
    </recommendedName>
</protein>
<evidence type="ECO:0000313" key="4">
    <source>
        <dbReference type="Proteomes" id="UP000281553"/>
    </source>
</evidence>
<feature type="signal peptide" evidence="1">
    <location>
        <begin position="1"/>
        <end position="21"/>
    </location>
</feature>
<evidence type="ECO:0000256" key="1">
    <source>
        <dbReference type="SAM" id="SignalP"/>
    </source>
</evidence>
<dbReference type="OrthoDB" id="416553at2759"/>
<name>A0A3P7NPU4_DIBLA</name>
<evidence type="ECO:0000313" key="3">
    <source>
        <dbReference type="EMBL" id="VDN45194.1"/>
    </source>
</evidence>
<dbReference type="GO" id="GO:0005525">
    <property type="term" value="F:GTP binding"/>
    <property type="evidence" value="ECO:0007669"/>
    <property type="project" value="InterPro"/>
</dbReference>